<name>R0LJB9_ANAPL</name>
<proteinExistence type="predicted"/>
<organism evidence="1 2">
    <name type="scientific">Anas platyrhynchos</name>
    <name type="common">Mallard</name>
    <name type="synonym">Anas boschas</name>
    <dbReference type="NCBI Taxonomy" id="8839"/>
    <lineage>
        <taxon>Eukaryota</taxon>
        <taxon>Metazoa</taxon>
        <taxon>Chordata</taxon>
        <taxon>Craniata</taxon>
        <taxon>Vertebrata</taxon>
        <taxon>Euteleostomi</taxon>
        <taxon>Archelosauria</taxon>
        <taxon>Archosauria</taxon>
        <taxon>Dinosauria</taxon>
        <taxon>Saurischia</taxon>
        <taxon>Theropoda</taxon>
        <taxon>Coelurosauria</taxon>
        <taxon>Aves</taxon>
        <taxon>Neognathae</taxon>
        <taxon>Galloanserae</taxon>
        <taxon>Anseriformes</taxon>
        <taxon>Anatidae</taxon>
        <taxon>Anatinae</taxon>
        <taxon>Anas</taxon>
    </lineage>
</organism>
<keyword evidence="2" id="KW-1185">Reference proteome</keyword>
<protein>
    <submittedName>
        <fullName evidence="1">Uncharacterized protein</fullName>
    </submittedName>
</protein>
<reference evidence="2" key="1">
    <citation type="journal article" date="2013" name="Nat. Genet.">
        <title>The duck genome and transcriptome provide insight into an avian influenza virus reservoir species.</title>
        <authorList>
            <person name="Huang Y."/>
            <person name="Li Y."/>
            <person name="Burt D.W."/>
            <person name="Chen H."/>
            <person name="Zhang Y."/>
            <person name="Qian W."/>
            <person name="Kim H."/>
            <person name="Gan S."/>
            <person name="Zhao Y."/>
            <person name="Li J."/>
            <person name="Yi K."/>
            <person name="Feng H."/>
            <person name="Zhu P."/>
            <person name="Li B."/>
            <person name="Liu Q."/>
            <person name="Fairley S."/>
            <person name="Magor K.E."/>
            <person name="Du Z."/>
            <person name="Hu X."/>
            <person name="Goodman L."/>
            <person name="Tafer H."/>
            <person name="Vignal A."/>
            <person name="Lee T."/>
            <person name="Kim K.W."/>
            <person name="Sheng Z."/>
            <person name="An Y."/>
            <person name="Searle S."/>
            <person name="Herrero J."/>
            <person name="Groenen M.A."/>
            <person name="Crooijmans R.P."/>
            <person name="Faraut T."/>
            <person name="Cai Q."/>
            <person name="Webster R.G."/>
            <person name="Aldridge J.R."/>
            <person name="Warren W.C."/>
            <person name="Bartschat S."/>
            <person name="Kehr S."/>
            <person name="Marz M."/>
            <person name="Stadler P.F."/>
            <person name="Smith J."/>
            <person name="Kraus R.H."/>
            <person name="Zhao Y."/>
            <person name="Ren L."/>
            <person name="Fei J."/>
            <person name="Morisson M."/>
            <person name="Kaiser P."/>
            <person name="Griffin D.K."/>
            <person name="Rao M."/>
            <person name="Pitel F."/>
            <person name="Wang J."/>
            <person name="Li N."/>
        </authorList>
    </citation>
    <scope>NUCLEOTIDE SEQUENCE [LARGE SCALE GENOMIC DNA]</scope>
</reference>
<evidence type="ECO:0000313" key="1">
    <source>
        <dbReference type="EMBL" id="EOB05789.1"/>
    </source>
</evidence>
<accession>R0LJB9</accession>
<dbReference type="Proteomes" id="UP000296049">
    <property type="component" value="Unassembled WGS sequence"/>
</dbReference>
<dbReference type="AlphaFoldDB" id="R0LJB9"/>
<sequence>MRRSNGDAELAGKLYTAKHHTDSDEYCHHSGISFFKWSLAIAGTSPCKPGLLPTTVSQSVKLPATDQDLFHAVLQVVIDFFQLLKQEKARDYSDNSF</sequence>
<gene>
    <name evidence="1" type="ORF">Anapl_06798</name>
</gene>
<dbReference type="EMBL" id="KB742660">
    <property type="protein sequence ID" value="EOB05789.1"/>
    <property type="molecule type" value="Genomic_DNA"/>
</dbReference>
<evidence type="ECO:0000313" key="2">
    <source>
        <dbReference type="Proteomes" id="UP000296049"/>
    </source>
</evidence>